<protein>
    <submittedName>
        <fullName evidence="2">Uncharacterized protein</fullName>
    </submittedName>
</protein>
<name>A0A6M5UJX2_9MICO</name>
<dbReference type="EMBL" id="CP052758">
    <property type="protein sequence ID" value="QJW38736.1"/>
    <property type="molecule type" value="Genomic_DNA"/>
</dbReference>
<dbReference type="Pfam" id="PF18928">
    <property type="entry name" value="DUF5677"/>
    <property type="match status" value="1"/>
</dbReference>
<proteinExistence type="predicted"/>
<gene>
    <name evidence="2" type="ORF">FIC82_020335</name>
</gene>
<evidence type="ECO:0000313" key="3">
    <source>
        <dbReference type="Proteomes" id="UP000451354"/>
    </source>
</evidence>
<geneLocation type="plasmid" evidence="2 3">
    <name>pCPRO01</name>
</geneLocation>
<dbReference type="KEGG" id="cprt:FIC82_020335"/>
<reference evidence="3" key="1">
    <citation type="journal article" date="2022" name="Int. J. Syst. Evol. Microbiol.">
        <title>Cellulosimicrobium protaetiae sp. nov., isolated from the gut of the larva of Protaetia brevitarsis seulensis.</title>
        <authorList>
            <person name="Le Han H."/>
            <person name="Nguyen T.T.H."/>
            <person name="Li Z."/>
            <person name="Shin N.R."/>
            <person name="Kim S.G."/>
        </authorList>
    </citation>
    <scope>NUCLEOTIDE SEQUENCE [LARGE SCALE GENOMIC DNA]</scope>
    <source>
        <strain evidence="3">BI34</strain>
    </source>
</reference>
<dbReference type="Proteomes" id="UP000451354">
    <property type="component" value="Plasmid pCPRO01"/>
</dbReference>
<dbReference type="InterPro" id="IPR043733">
    <property type="entry name" value="DUF5677"/>
</dbReference>
<keyword evidence="3" id="KW-1185">Reference proteome</keyword>
<feature type="region of interest" description="Disordered" evidence="1">
    <location>
        <begin position="235"/>
        <end position="279"/>
    </location>
</feature>
<evidence type="ECO:0000256" key="1">
    <source>
        <dbReference type="SAM" id="MobiDB-lite"/>
    </source>
</evidence>
<accession>A0A6M5UJX2</accession>
<sequence>MAIEPEAVRSRMDEILASWEMDAGTISLRTREHHMLGIIVFGLVSHCHHFARAIRALDDAGLHQAAVPLVRQLIECAVTVLWIESYGVRAARALMSEHAQNRQQTFTEFMNSGGDVDEDARATTQQYLAELEDEMKSSGRKFRERCEDLEGGLRLYSFWRIAASESHASTAVADRYIAERTGTESGVALSPDPRPGAHEAWLGTSLTMLVLASLAADRYDPTRRRRTRLKEIARELGTQPRWSKTATGLKRQAAYERAQRQRARAPRPGSGTTAMKTAP</sequence>
<organism evidence="2 3">
    <name type="scientific">Cellulosimicrobium protaetiae</name>
    <dbReference type="NCBI Taxonomy" id="2587808"/>
    <lineage>
        <taxon>Bacteria</taxon>
        <taxon>Bacillati</taxon>
        <taxon>Actinomycetota</taxon>
        <taxon>Actinomycetes</taxon>
        <taxon>Micrococcales</taxon>
        <taxon>Promicromonosporaceae</taxon>
        <taxon>Cellulosimicrobium</taxon>
    </lineage>
</organism>
<dbReference type="AlphaFoldDB" id="A0A6M5UJX2"/>
<dbReference type="OrthoDB" id="5181220at2"/>
<dbReference type="RefSeq" id="WP_154800680.1">
    <property type="nucleotide sequence ID" value="NZ_CP052758.1"/>
</dbReference>
<keyword evidence="2" id="KW-0614">Plasmid</keyword>
<feature type="compositionally biased region" description="Polar residues" evidence="1">
    <location>
        <begin position="270"/>
        <end position="279"/>
    </location>
</feature>
<evidence type="ECO:0000313" key="2">
    <source>
        <dbReference type="EMBL" id="QJW38736.1"/>
    </source>
</evidence>